<reference evidence="1 2" key="1">
    <citation type="journal article" date="2012" name="J. Bacteriol.">
        <title>Draft Genome Sequence Determination for Cystic Fibrosis and Chronic Granulomatous Disease Burkholderia multivorans Isolates.</title>
        <authorList>
            <person name="Varga J.J."/>
            <person name="Losada L."/>
            <person name="Zelazny A.M."/>
            <person name="Brinkac L."/>
            <person name="Harkins D."/>
            <person name="Radune D."/>
            <person name="Hostetler J."/>
            <person name="Sampaio E.P."/>
            <person name="Ronning C.M."/>
            <person name="Nierman W.C."/>
            <person name="Greenberg D.E."/>
            <person name="Holland S.M."/>
            <person name="Goldberg J.B."/>
        </authorList>
    </citation>
    <scope>NUCLEOTIDE SEQUENCE [LARGE SCALE GENOMIC DNA]</scope>
    <source>
        <strain evidence="1 2">CGD2</strain>
    </source>
</reference>
<proteinExistence type="predicted"/>
<dbReference type="Proteomes" id="UP000004535">
    <property type="component" value="Unassembled WGS sequence"/>
</dbReference>
<protein>
    <submittedName>
        <fullName evidence="1">Uncharacterized protein</fullName>
    </submittedName>
</protein>
<evidence type="ECO:0000313" key="1">
    <source>
        <dbReference type="EMBL" id="EEE09498.1"/>
    </source>
</evidence>
<accession>B9BIG5</accession>
<comment type="caution">
    <text evidence="1">The sequence shown here is derived from an EMBL/GenBank/DDBJ whole genome shotgun (WGS) entry which is preliminary data.</text>
</comment>
<dbReference type="EMBL" id="ACFC01000001">
    <property type="protein sequence ID" value="EEE09498.1"/>
    <property type="molecule type" value="Genomic_DNA"/>
</dbReference>
<evidence type="ECO:0000313" key="2">
    <source>
        <dbReference type="Proteomes" id="UP000004535"/>
    </source>
</evidence>
<organism evidence="1 2">
    <name type="scientific">Burkholderia multivorans CGD2</name>
    <dbReference type="NCBI Taxonomy" id="513052"/>
    <lineage>
        <taxon>Bacteria</taxon>
        <taxon>Pseudomonadati</taxon>
        <taxon>Pseudomonadota</taxon>
        <taxon>Betaproteobacteria</taxon>
        <taxon>Burkholderiales</taxon>
        <taxon>Burkholderiaceae</taxon>
        <taxon>Burkholderia</taxon>
        <taxon>Burkholderia cepacia complex</taxon>
    </lineage>
</organism>
<dbReference type="AlphaFoldDB" id="B9BIG5"/>
<name>B9BIG5_9BURK</name>
<gene>
    <name evidence="1" type="ORF">BURMUCGD2_4871</name>
</gene>
<sequence>MSAVEPAMAAPPEAAAWVGRRFRRAFAVPGGAIGGRACAGGRPHPFT</sequence>